<keyword evidence="2" id="KW-0472">Membrane</keyword>
<name>A0A9P3FVT9_9APHY</name>
<reference evidence="3 4" key="1">
    <citation type="submission" date="2021-08" db="EMBL/GenBank/DDBJ databases">
        <title>Draft Genome Sequence of Phanerochaete sordida strain YK-624.</title>
        <authorList>
            <person name="Mori T."/>
            <person name="Dohra H."/>
            <person name="Suzuki T."/>
            <person name="Kawagishi H."/>
            <person name="Hirai H."/>
        </authorList>
    </citation>
    <scope>NUCLEOTIDE SEQUENCE [LARGE SCALE GENOMIC DNA]</scope>
    <source>
        <strain evidence="3 4">YK-624</strain>
    </source>
</reference>
<dbReference type="AlphaFoldDB" id="A0A9P3FVT9"/>
<evidence type="ECO:0008006" key="5">
    <source>
        <dbReference type="Google" id="ProtNLM"/>
    </source>
</evidence>
<feature type="compositionally biased region" description="Basic and acidic residues" evidence="1">
    <location>
        <begin position="232"/>
        <end position="266"/>
    </location>
</feature>
<accession>A0A9P3FVT9</accession>
<feature type="transmembrane region" description="Helical" evidence="2">
    <location>
        <begin position="12"/>
        <end position="30"/>
    </location>
</feature>
<sequence length="324" mass="36839">MPSVFNIIRGCIYALVLIWTIVCLAIAVHLQNILISSDLTRFVPFAIFVSSASLLILIALLGFGLWKDRNPISTRVELACLGLLGVLWLALGAFLGSSDSGDSDVECFSSADATEPVEMPGFNTETFHAQYRVLEAFSFFNIILLWAFLIMLLFLAIRHHRWGNTHVWLWPVTAYPWFAGPDAQTGKLPAPATAKRSVSTRTQPALNRSQSDRVYAEKEYAQQAYTGGEIYIDRAYERSPPRQPRREDSRRERREERPPAVPEKRPSQRNHQRRPSATRRDTPTKNEAPTYVYMIPHTQPEPARVGDSARQVRDKYLRDASPRR</sequence>
<protein>
    <recommendedName>
        <fullName evidence="5">MARVEL domain-containing protein</fullName>
    </recommendedName>
</protein>
<feature type="transmembrane region" description="Helical" evidence="2">
    <location>
        <begin position="136"/>
        <end position="157"/>
    </location>
</feature>
<keyword evidence="2" id="KW-0812">Transmembrane</keyword>
<dbReference type="Proteomes" id="UP000703269">
    <property type="component" value="Unassembled WGS sequence"/>
</dbReference>
<gene>
    <name evidence="3" type="ORF">PsYK624_000960</name>
</gene>
<comment type="caution">
    <text evidence="3">The sequence shown here is derived from an EMBL/GenBank/DDBJ whole genome shotgun (WGS) entry which is preliminary data.</text>
</comment>
<proteinExistence type="predicted"/>
<evidence type="ECO:0000313" key="4">
    <source>
        <dbReference type="Proteomes" id="UP000703269"/>
    </source>
</evidence>
<feature type="transmembrane region" description="Helical" evidence="2">
    <location>
        <begin position="78"/>
        <end position="96"/>
    </location>
</feature>
<organism evidence="3 4">
    <name type="scientific">Phanerochaete sordida</name>
    <dbReference type="NCBI Taxonomy" id="48140"/>
    <lineage>
        <taxon>Eukaryota</taxon>
        <taxon>Fungi</taxon>
        <taxon>Dikarya</taxon>
        <taxon>Basidiomycota</taxon>
        <taxon>Agaricomycotina</taxon>
        <taxon>Agaricomycetes</taxon>
        <taxon>Polyporales</taxon>
        <taxon>Phanerochaetaceae</taxon>
        <taxon>Phanerochaete</taxon>
    </lineage>
</organism>
<dbReference type="EMBL" id="BPQB01000001">
    <property type="protein sequence ID" value="GJE84022.1"/>
    <property type="molecule type" value="Genomic_DNA"/>
</dbReference>
<feature type="region of interest" description="Disordered" evidence="1">
    <location>
        <begin position="232"/>
        <end position="324"/>
    </location>
</feature>
<feature type="compositionally biased region" description="Basic residues" evidence="1">
    <location>
        <begin position="267"/>
        <end position="277"/>
    </location>
</feature>
<evidence type="ECO:0000313" key="3">
    <source>
        <dbReference type="EMBL" id="GJE84022.1"/>
    </source>
</evidence>
<evidence type="ECO:0000256" key="1">
    <source>
        <dbReference type="SAM" id="MobiDB-lite"/>
    </source>
</evidence>
<keyword evidence="2" id="KW-1133">Transmembrane helix</keyword>
<evidence type="ECO:0000256" key="2">
    <source>
        <dbReference type="SAM" id="Phobius"/>
    </source>
</evidence>
<feature type="region of interest" description="Disordered" evidence="1">
    <location>
        <begin position="188"/>
        <end position="214"/>
    </location>
</feature>
<keyword evidence="4" id="KW-1185">Reference proteome</keyword>
<feature type="compositionally biased region" description="Polar residues" evidence="1">
    <location>
        <begin position="196"/>
        <end position="209"/>
    </location>
</feature>
<feature type="transmembrane region" description="Helical" evidence="2">
    <location>
        <begin position="42"/>
        <end position="66"/>
    </location>
</feature>
<dbReference type="OrthoDB" id="3266740at2759"/>
<feature type="compositionally biased region" description="Basic and acidic residues" evidence="1">
    <location>
        <begin position="310"/>
        <end position="324"/>
    </location>
</feature>